<keyword evidence="2" id="KW-1015">Disulfide bond</keyword>
<name>A0A162PQG7_PHYB8</name>
<dbReference type="Pfam" id="PF00026">
    <property type="entry name" value="Asp"/>
    <property type="match status" value="1"/>
</dbReference>
<evidence type="ECO:0000256" key="2">
    <source>
        <dbReference type="PIRSR" id="PIRSR601461-2"/>
    </source>
</evidence>
<dbReference type="PANTHER" id="PTHR47966">
    <property type="entry name" value="BETA-SITE APP-CLEAVING ENZYME, ISOFORM A-RELATED"/>
    <property type="match status" value="1"/>
</dbReference>
<dbReference type="RefSeq" id="XP_018293087.1">
    <property type="nucleotide sequence ID" value="XM_018431213.1"/>
</dbReference>
<dbReference type="Gene3D" id="2.40.70.10">
    <property type="entry name" value="Acid Proteases"/>
    <property type="match status" value="2"/>
</dbReference>
<proteinExistence type="inferred from homology"/>
<feature type="domain" description="Peptidase A1" evidence="4">
    <location>
        <begin position="47"/>
        <end position="394"/>
    </location>
</feature>
<protein>
    <recommendedName>
        <fullName evidence="4">Peptidase A1 domain-containing protein</fullName>
    </recommendedName>
</protein>
<dbReference type="VEuPathDB" id="FungiDB:PHYBLDRAFT_144401"/>
<evidence type="ECO:0000256" key="1">
    <source>
        <dbReference type="ARBA" id="ARBA00007447"/>
    </source>
</evidence>
<dbReference type="InParanoid" id="A0A162PQG7"/>
<gene>
    <name evidence="5" type="ORF">PHYBLDRAFT_144401</name>
</gene>
<dbReference type="GeneID" id="28992119"/>
<feature type="signal peptide" evidence="3">
    <location>
        <begin position="1"/>
        <end position="17"/>
    </location>
</feature>
<dbReference type="PROSITE" id="PS51767">
    <property type="entry name" value="PEPTIDASE_A1"/>
    <property type="match status" value="1"/>
</dbReference>
<dbReference type="PANTHER" id="PTHR47966:SF51">
    <property type="entry name" value="BETA-SITE APP-CLEAVING ENZYME, ISOFORM A-RELATED"/>
    <property type="match status" value="1"/>
</dbReference>
<dbReference type="InterPro" id="IPR034164">
    <property type="entry name" value="Pepsin-like_dom"/>
</dbReference>
<dbReference type="SUPFAM" id="SSF50630">
    <property type="entry name" value="Acid proteases"/>
    <property type="match status" value="1"/>
</dbReference>
<dbReference type="AlphaFoldDB" id="A0A162PQG7"/>
<dbReference type="Proteomes" id="UP000077315">
    <property type="component" value="Unassembled WGS sequence"/>
</dbReference>
<evidence type="ECO:0000259" key="4">
    <source>
        <dbReference type="PROSITE" id="PS51767"/>
    </source>
</evidence>
<dbReference type="GO" id="GO:0006508">
    <property type="term" value="P:proteolysis"/>
    <property type="evidence" value="ECO:0007669"/>
    <property type="project" value="InterPro"/>
</dbReference>
<comment type="similarity">
    <text evidence="1">Belongs to the peptidase A1 family.</text>
</comment>
<dbReference type="PRINTS" id="PR00792">
    <property type="entry name" value="PEPSIN"/>
</dbReference>
<dbReference type="InterPro" id="IPR001461">
    <property type="entry name" value="Aspartic_peptidase_A1"/>
</dbReference>
<keyword evidence="6" id="KW-1185">Reference proteome</keyword>
<evidence type="ECO:0000313" key="5">
    <source>
        <dbReference type="EMBL" id="OAD75047.1"/>
    </source>
</evidence>
<dbReference type="STRING" id="763407.A0A162PQG7"/>
<dbReference type="GO" id="GO:0004190">
    <property type="term" value="F:aspartic-type endopeptidase activity"/>
    <property type="evidence" value="ECO:0007669"/>
    <property type="project" value="InterPro"/>
</dbReference>
<feature type="disulfide bond" evidence="2">
    <location>
        <begin position="323"/>
        <end position="357"/>
    </location>
</feature>
<reference evidence="6" key="1">
    <citation type="submission" date="2015-06" db="EMBL/GenBank/DDBJ databases">
        <title>Expansion of signal transduction pathways in fungi by whole-genome duplication.</title>
        <authorList>
            <consortium name="DOE Joint Genome Institute"/>
            <person name="Corrochano L.M."/>
            <person name="Kuo A."/>
            <person name="Marcet-Houben M."/>
            <person name="Polaino S."/>
            <person name="Salamov A."/>
            <person name="Villalobos J.M."/>
            <person name="Alvarez M.I."/>
            <person name="Avalos J."/>
            <person name="Benito E.P."/>
            <person name="Benoit I."/>
            <person name="Burger G."/>
            <person name="Camino L.P."/>
            <person name="Canovas D."/>
            <person name="Cerda-Olmedo E."/>
            <person name="Cheng J.-F."/>
            <person name="Dominguez A."/>
            <person name="Elias M."/>
            <person name="Eslava A.P."/>
            <person name="Glaser F."/>
            <person name="Grimwood J."/>
            <person name="Gutierrez G."/>
            <person name="Heitman J."/>
            <person name="Henrissat B."/>
            <person name="Iturriaga E.A."/>
            <person name="Lang B.F."/>
            <person name="Lavin J.L."/>
            <person name="Lee S."/>
            <person name="Li W."/>
            <person name="Lindquist E."/>
            <person name="Lopez-Garcia S."/>
            <person name="Luque E.M."/>
            <person name="Marcos A.T."/>
            <person name="Martin J."/>
            <person name="McCluskey K."/>
            <person name="Medina H.R."/>
            <person name="Miralles-Duran A."/>
            <person name="Miyazaki A."/>
            <person name="Munoz-Torres E."/>
            <person name="Oguiza J.A."/>
            <person name="Ohm R."/>
            <person name="Olmedo M."/>
            <person name="Orejas M."/>
            <person name="Ortiz-Castellanos L."/>
            <person name="Pisabarro A.G."/>
            <person name="Rodriguez-Romero J."/>
            <person name="Ruiz-Herrera J."/>
            <person name="Ruiz-Vazquez R."/>
            <person name="Sanz C."/>
            <person name="Schackwitz W."/>
            <person name="Schmutz J."/>
            <person name="Shahriari M."/>
            <person name="Shelest E."/>
            <person name="Silva-Franco F."/>
            <person name="Soanes D."/>
            <person name="Syed K."/>
            <person name="Tagua V.G."/>
            <person name="Talbot N.J."/>
            <person name="Thon M."/>
            <person name="De vries R.P."/>
            <person name="Wiebenga A."/>
            <person name="Yadav J.S."/>
            <person name="Braun E.L."/>
            <person name="Baker S."/>
            <person name="Garre V."/>
            <person name="Horwitz B."/>
            <person name="Torres-Martinez S."/>
            <person name="Idnurm A."/>
            <person name="Herrera-Estrella A."/>
            <person name="Gabaldon T."/>
            <person name="Grigoriev I.V."/>
        </authorList>
    </citation>
    <scope>NUCLEOTIDE SEQUENCE [LARGE SCALE GENOMIC DNA]</scope>
    <source>
        <strain evidence="6">NRRL 1555(-)</strain>
    </source>
</reference>
<dbReference type="InterPro" id="IPR021109">
    <property type="entry name" value="Peptidase_aspartic_dom_sf"/>
</dbReference>
<keyword evidence="3" id="KW-0732">Signal</keyword>
<dbReference type="InterPro" id="IPR033121">
    <property type="entry name" value="PEPTIDASE_A1"/>
</dbReference>
<dbReference type="EMBL" id="KV440978">
    <property type="protein sequence ID" value="OAD75047.1"/>
    <property type="molecule type" value="Genomic_DNA"/>
</dbReference>
<sequence>MRCLSLILSAAITVASAAELQRIPLYRRWDDSPGLKKEAMINDNGLLVAKMQVGTPAQEFTVLFDTSSSLTWVPSTKCHSTECTTFSSDPYDTNKSTTAVDLHKKQSIKYGGGKCIDVELYRDTVSVAGLPVTNQLIGSAYSVSNIGDDKYIGYLGLGGFNEDGSTDYLNSTTKKITGGSHEISSRQYYGSGGYAQNSFQLGYGQQSQQFGMVATDSSGFYGKRGDTPQAEFIIGGVDHTVYKGQIAYLPLPTCDYGDSPYWKTALTCVKIGNNVDIKLAPKSLATLSSGTNFMSAPTKQANLLHKAIGAQYDDATFTYKLKCSTIKDLPDLSFSFTNYKVTLPSSLYTAKTDDGECYSLIRQNTNEKDWILGGSFLNNFYHIYDLGNKRIGLATPKGGCTAKIHKTGSRSTKSN</sequence>
<dbReference type="OrthoDB" id="15189at2759"/>
<organism evidence="5 6">
    <name type="scientific">Phycomyces blakesleeanus (strain ATCC 8743b / DSM 1359 / FGSC 10004 / NBRC 33097 / NRRL 1555)</name>
    <dbReference type="NCBI Taxonomy" id="763407"/>
    <lineage>
        <taxon>Eukaryota</taxon>
        <taxon>Fungi</taxon>
        <taxon>Fungi incertae sedis</taxon>
        <taxon>Mucoromycota</taxon>
        <taxon>Mucoromycotina</taxon>
        <taxon>Mucoromycetes</taxon>
        <taxon>Mucorales</taxon>
        <taxon>Phycomycetaceae</taxon>
        <taxon>Phycomyces</taxon>
    </lineage>
</organism>
<dbReference type="CDD" id="cd05471">
    <property type="entry name" value="pepsin_like"/>
    <property type="match status" value="1"/>
</dbReference>
<evidence type="ECO:0000256" key="3">
    <source>
        <dbReference type="SAM" id="SignalP"/>
    </source>
</evidence>
<evidence type="ECO:0000313" key="6">
    <source>
        <dbReference type="Proteomes" id="UP000077315"/>
    </source>
</evidence>
<accession>A0A162PQG7</accession>
<feature type="chain" id="PRO_5007838812" description="Peptidase A1 domain-containing protein" evidence="3">
    <location>
        <begin position="18"/>
        <end position="415"/>
    </location>
</feature>